<accession>A0AAV5CIQ8</accession>
<name>A0AAV5CIQ8_ELECO</name>
<dbReference type="EMBL" id="BQKI01000007">
    <property type="protein sequence ID" value="GJM98336.1"/>
    <property type="molecule type" value="Genomic_DNA"/>
</dbReference>
<organism evidence="2 3">
    <name type="scientific">Eleusine coracana subsp. coracana</name>
    <dbReference type="NCBI Taxonomy" id="191504"/>
    <lineage>
        <taxon>Eukaryota</taxon>
        <taxon>Viridiplantae</taxon>
        <taxon>Streptophyta</taxon>
        <taxon>Embryophyta</taxon>
        <taxon>Tracheophyta</taxon>
        <taxon>Spermatophyta</taxon>
        <taxon>Magnoliopsida</taxon>
        <taxon>Liliopsida</taxon>
        <taxon>Poales</taxon>
        <taxon>Poaceae</taxon>
        <taxon>PACMAD clade</taxon>
        <taxon>Chloridoideae</taxon>
        <taxon>Cynodonteae</taxon>
        <taxon>Eleusininae</taxon>
        <taxon>Eleusine</taxon>
    </lineage>
</organism>
<reference evidence="2" key="1">
    <citation type="journal article" date="2018" name="DNA Res.">
        <title>Multiple hybrid de novo genome assembly of finger millet, an orphan allotetraploid crop.</title>
        <authorList>
            <person name="Hatakeyama M."/>
            <person name="Aluri S."/>
            <person name="Balachadran M.T."/>
            <person name="Sivarajan S.R."/>
            <person name="Patrignani A."/>
            <person name="Gruter S."/>
            <person name="Poveda L."/>
            <person name="Shimizu-Inatsugi R."/>
            <person name="Baeten J."/>
            <person name="Francoijs K.J."/>
            <person name="Nataraja K.N."/>
            <person name="Reddy Y.A.N."/>
            <person name="Phadnis S."/>
            <person name="Ravikumar R.L."/>
            <person name="Schlapbach R."/>
            <person name="Sreeman S.M."/>
            <person name="Shimizu K.K."/>
        </authorList>
    </citation>
    <scope>NUCLEOTIDE SEQUENCE</scope>
</reference>
<sequence length="66" mass="7146">MTRTLHPVARSGAGLVNPEMHPEEVPAAGTKGTSREQIQEEVLDLKSCVGNIEHHLSNMQGQLDSI</sequence>
<dbReference type="AlphaFoldDB" id="A0AAV5CIQ8"/>
<protein>
    <submittedName>
        <fullName evidence="2">Uncharacterized protein</fullName>
    </submittedName>
</protein>
<dbReference type="Proteomes" id="UP001054889">
    <property type="component" value="Unassembled WGS sequence"/>
</dbReference>
<keyword evidence="3" id="KW-1185">Reference proteome</keyword>
<proteinExistence type="predicted"/>
<gene>
    <name evidence="2" type="primary">ga15336</name>
    <name evidence="2" type="ORF">PR202_ga15336</name>
</gene>
<evidence type="ECO:0000313" key="3">
    <source>
        <dbReference type="Proteomes" id="UP001054889"/>
    </source>
</evidence>
<evidence type="ECO:0000313" key="2">
    <source>
        <dbReference type="EMBL" id="GJM98336.1"/>
    </source>
</evidence>
<feature type="region of interest" description="Disordered" evidence="1">
    <location>
        <begin position="1"/>
        <end position="36"/>
    </location>
</feature>
<evidence type="ECO:0000256" key="1">
    <source>
        <dbReference type="SAM" id="MobiDB-lite"/>
    </source>
</evidence>
<comment type="caution">
    <text evidence="2">The sequence shown here is derived from an EMBL/GenBank/DDBJ whole genome shotgun (WGS) entry which is preliminary data.</text>
</comment>
<reference evidence="2" key="2">
    <citation type="submission" date="2021-12" db="EMBL/GenBank/DDBJ databases">
        <title>Resequencing data analysis of finger millet.</title>
        <authorList>
            <person name="Hatakeyama M."/>
            <person name="Aluri S."/>
            <person name="Balachadran M.T."/>
            <person name="Sivarajan S.R."/>
            <person name="Poveda L."/>
            <person name="Shimizu-Inatsugi R."/>
            <person name="Schlapbach R."/>
            <person name="Sreeman S.M."/>
            <person name="Shimizu K.K."/>
        </authorList>
    </citation>
    <scope>NUCLEOTIDE SEQUENCE</scope>
</reference>